<evidence type="ECO:0000313" key="4">
    <source>
        <dbReference type="Proteomes" id="UP000886595"/>
    </source>
</evidence>
<reference evidence="3 4" key="1">
    <citation type="submission" date="2020-02" db="EMBL/GenBank/DDBJ databases">
        <authorList>
            <person name="Ma Q."/>
            <person name="Huang Y."/>
            <person name="Song X."/>
            <person name="Pei D."/>
        </authorList>
    </citation>
    <scope>NUCLEOTIDE SEQUENCE [LARGE SCALE GENOMIC DNA]</scope>
    <source>
        <strain evidence="3">Sxm20200214</strain>
        <tissue evidence="3">Leaf</tissue>
    </source>
</reference>
<proteinExistence type="predicted"/>
<evidence type="ECO:0000313" key="3">
    <source>
        <dbReference type="EMBL" id="KAG2334655.1"/>
    </source>
</evidence>
<dbReference type="AlphaFoldDB" id="A0A8X7WSG9"/>
<feature type="chain" id="PRO_5036442640" evidence="2">
    <location>
        <begin position="19"/>
        <end position="70"/>
    </location>
</feature>
<feature type="region of interest" description="Disordered" evidence="1">
    <location>
        <begin position="51"/>
        <end position="70"/>
    </location>
</feature>
<name>A0A8X7WSG9_BRACI</name>
<gene>
    <name evidence="3" type="ORF">Bca52824_005835</name>
</gene>
<feature type="compositionally biased region" description="Polar residues" evidence="1">
    <location>
        <begin position="61"/>
        <end position="70"/>
    </location>
</feature>
<dbReference type="EMBL" id="JAAMPC010000001">
    <property type="protein sequence ID" value="KAG2334655.1"/>
    <property type="molecule type" value="Genomic_DNA"/>
</dbReference>
<dbReference type="Proteomes" id="UP000886595">
    <property type="component" value="Unassembled WGS sequence"/>
</dbReference>
<keyword evidence="4" id="KW-1185">Reference proteome</keyword>
<comment type="caution">
    <text evidence="3">The sequence shown here is derived from an EMBL/GenBank/DDBJ whole genome shotgun (WGS) entry which is preliminary data.</text>
</comment>
<dbReference type="OrthoDB" id="1104229at2759"/>
<evidence type="ECO:0000256" key="1">
    <source>
        <dbReference type="SAM" id="MobiDB-lite"/>
    </source>
</evidence>
<accession>A0A8X7WSG9</accession>
<organism evidence="3 4">
    <name type="scientific">Brassica carinata</name>
    <name type="common">Ethiopian mustard</name>
    <name type="synonym">Abyssinian cabbage</name>
    <dbReference type="NCBI Taxonomy" id="52824"/>
    <lineage>
        <taxon>Eukaryota</taxon>
        <taxon>Viridiplantae</taxon>
        <taxon>Streptophyta</taxon>
        <taxon>Embryophyta</taxon>
        <taxon>Tracheophyta</taxon>
        <taxon>Spermatophyta</taxon>
        <taxon>Magnoliopsida</taxon>
        <taxon>eudicotyledons</taxon>
        <taxon>Gunneridae</taxon>
        <taxon>Pentapetalae</taxon>
        <taxon>rosids</taxon>
        <taxon>malvids</taxon>
        <taxon>Brassicales</taxon>
        <taxon>Brassicaceae</taxon>
        <taxon>Brassiceae</taxon>
        <taxon>Brassica</taxon>
    </lineage>
</organism>
<feature type="signal peptide" evidence="2">
    <location>
        <begin position="1"/>
        <end position="18"/>
    </location>
</feature>
<keyword evidence="2" id="KW-0732">Signal</keyword>
<protein>
    <submittedName>
        <fullName evidence="3">Uncharacterized protein</fullName>
    </submittedName>
</protein>
<evidence type="ECO:0000256" key="2">
    <source>
        <dbReference type="SAM" id="SignalP"/>
    </source>
</evidence>
<sequence length="70" mass="7657">MKKTKALSLLLLVVMVVATTIKLPEELLVAGAQRILMVEKIAGEEVEADVNNHHSIPRGSWESNDTIHAP</sequence>